<evidence type="ECO:0000256" key="9">
    <source>
        <dbReference type="ARBA" id="ARBA00023102"/>
    </source>
</evidence>
<feature type="domain" description="Aminotransferase class I/classII large" evidence="12">
    <location>
        <begin position="34"/>
        <end position="359"/>
    </location>
</feature>
<dbReference type="PANTHER" id="PTHR42885:SF2">
    <property type="entry name" value="HISTIDINOL-PHOSPHATE AMINOTRANSFERASE"/>
    <property type="match status" value="1"/>
</dbReference>
<reference evidence="13 14" key="1">
    <citation type="submission" date="2019-01" db="EMBL/GenBank/DDBJ databases">
        <authorList>
            <person name="Chen W.-M."/>
        </authorList>
    </citation>
    <scope>NUCLEOTIDE SEQUENCE [LARGE SCALE GENOMIC DNA]</scope>
    <source>
        <strain evidence="13 14">CCP-18</strain>
    </source>
</reference>
<dbReference type="AlphaFoldDB" id="A0A3S2XT57"/>
<comment type="cofactor">
    <cofactor evidence="1 11">
        <name>pyridoxal 5'-phosphate</name>
        <dbReference type="ChEBI" id="CHEBI:597326"/>
    </cofactor>
</comment>
<dbReference type="Pfam" id="PF00155">
    <property type="entry name" value="Aminotran_1_2"/>
    <property type="match status" value="1"/>
</dbReference>
<feature type="modified residue" description="N6-(pyridoxal phosphate)lysine" evidence="11">
    <location>
        <position position="225"/>
    </location>
</feature>
<evidence type="ECO:0000256" key="3">
    <source>
        <dbReference type="ARBA" id="ARBA00007970"/>
    </source>
</evidence>
<evidence type="ECO:0000313" key="14">
    <source>
        <dbReference type="Proteomes" id="UP000288587"/>
    </source>
</evidence>
<comment type="catalytic activity">
    <reaction evidence="10 11">
        <text>L-histidinol phosphate + 2-oxoglutarate = 3-(imidazol-4-yl)-2-oxopropyl phosphate + L-glutamate</text>
        <dbReference type="Rhea" id="RHEA:23744"/>
        <dbReference type="ChEBI" id="CHEBI:16810"/>
        <dbReference type="ChEBI" id="CHEBI:29985"/>
        <dbReference type="ChEBI" id="CHEBI:57766"/>
        <dbReference type="ChEBI" id="CHEBI:57980"/>
        <dbReference type="EC" id="2.6.1.9"/>
    </reaction>
</comment>
<evidence type="ECO:0000256" key="4">
    <source>
        <dbReference type="ARBA" id="ARBA00011738"/>
    </source>
</evidence>
<evidence type="ECO:0000313" key="13">
    <source>
        <dbReference type="EMBL" id="RVT86192.1"/>
    </source>
</evidence>
<evidence type="ECO:0000259" key="12">
    <source>
        <dbReference type="Pfam" id="PF00155"/>
    </source>
</evidence>
<protein>
    <recommendedName>
        <fullName evidence="11">Histidinol-phosphate aminotransferase</fullName>
        <ecNumber evidence="11">2.6.1.9</ecNumber>
    </recommendedName>
    <alternativeName>
        <fullName evidence="11">Imidazole acetol-phosphate transaminase</fullName>
    </alternativeName>
</protein>
<evidence type="ECO:0000256" key="8">
    <source>
        <dbReference type="ARBA" id="ARBA00022898"/>
    </source>
</evidence>
<keyword evidence="8 11" id="KW-0663">Pyridoxal phosphate</keyword>
<comment type="pathway">
    <text evidence="2 11">Amino-acid biosynthesis; L-histidine biosynthesis; L-histidine from 5-phospho-alpha-D-ribose 1-diphosphate: step 7/9.</text>
</comment>
<dbReference type="InterPro" id="IPR015421">
    <property type="entry name" value="PyrdxlP-dep_Trfase_major"/>
</dbReference>
<dbReference type="GO" id="GO:0000105">
    <property type="term" value="P:L-histidine biosynthetic process"/>
    <property type="evidence" value="ECO:0007669"/>
    <property type="project" value="UniProtKB-UniRule"/>
</dbReference>
<evidence type="ECO:0000256" key="10">
    <source>
        <dbReference type="ARBA" id="ARBA00047481"/>
    </source>
</evidence>
<dbReference type="EMBL" id="SACM01000002">
    <property type="protein sequence ID" value="RVT86192.1"/>
    <property type="molecule type" value="Genomic_DNA"/>
</dbReference>
<dbReference type="GO" id="GO:0030170">
    <property type="term" value="F:pyridoxal phosphate binding"/>
    <property type="evidence" value="ECO:0007669"/>
    <property type="project" value="InterPro"/>
</dbReference>
<proteinExistence type="inferred from homology"/>
<dbReference type="EC" id="2.6.1.9" evidence="11"/>
<organism evidence="13 14">
    <name type="scientific">Inhella crocodyli</name>
    <dbReference type="NCBI Taxonomy" id="2499851"/>
    <lineage>
        <taxon>Bacteria</taxon>
        <taxon>Pseudomonadati</taxon>
        <taxon>Pseudomonadota</taxon>
        <taxon>Betaproteobacteria</taxon>
        <taxon>Burkholderiales</taxon>
        <taxon>Sphaerotilaceae</taxon>
        <taxon>Inhella</taxon>
    </lineage>
</organism>
<dbReference type="CDD" id="cd00609">
    <property type="entry name" value="AAT_like"/>
    <property type="match status" value="1"/>
</dbReference>
<evidence type="ECO:0000256" key="6">
    <source>
        <dbReference type="ARBA" id="ARBA00022605"/>
    </source>
</evidence>
<keyword evidence="9 11" id="KW-0368">Histidine biosynthesis</keyword>
<dbReference type="Gene3D" id="3.90.1150.10">
    <property type="entry name" value="Aspartate Aminotransferase, domain 1"/>
    <property type="match status" value="1"/>
</dbReference>
<dbReference type="UniPathway" id="UPA00031">
    <property type="reaction ID" value="UER00012"/>
</dbReference>
<keyword evidence="7 11" id="KW-0808">Transferase</keyword>
<dbReference type="GO" id="GO:0004400">
    <property type="term" value="F:histidinol-phosphate transaminase activity"/>
    <property type="evidence" value="ECO:0007669"/>
    <property type="project" value="UniProtKB-UniRule"/>
</dbReference>
<evidence type="ECO:0000256" key="7">
    <source>
        <dbReference type="ARBA" id="ARBA00022679"/>
    </source>
</evidence>
<dbReference type="SUPFAM" id="SSF53383">
    <property type="entry name" value="PLP-dependent transferases"/>
    <property type="match status" value="1"/>
</dbReference>
<keyword evidence="14" id="KW-1185">Reference proteome</keyword>
<evidence type="ECO:0000256" key="1">
    <source>
        <dbReference type="ARBA" id="ARBA00001933"/>
    </source>
</evidence>
<keyword evidence="6 11" id="KW-0028">Amino-acid biosynthesis</keyword>
<dbReference type="RefSeq" id="WP_127682687.1">
    <property type="nucleotide sequence ID" value="NZ_SACM01000002.1"/>
</dbReference>
<name>A0A3S2XT57_9BURK</name>
<dbReference type="InterPro" id="IPR015422">
    <property type="entry name" value="PyrdxlP-dep_Trfase_small"/>
</dbReference>
<comment type="similarity">
    <text evidence="3 11">Belongs to the class-II pyridoxal-phosphate-dependent aminotransferase family. Histidinol-phosphate aminotransferase subfamily.</text>
</comment>
<dbReference type="Proteomes" id="UP000288587">
    <property type="component" value="Unassembled WGS sequence"/>
</dbReference>
<comment type="caution">
    <text evidence="13">The sequence shown here is derived from an EMBL/GenBank/DDBJ whole genome shotgun (WGS) entry which is preliminary data.</text>
</comment>
<dbReference type="PANTHER" id="PTHR42885">
    <property type="entry name" value="HISTIDINOL-PHOSPHATE AMINOTRANSFERASE-RELATED"/>
    <property type="match status" value="1"/>
</dbReference>
<dbReference type="InterPro" id="IPR015424">
    <property type="entry name" value="PyrdxlP-dep_Trfase"/>
</dbReference>
<dbReference type="InterPro" id="IPR005861">
    <property type="entry name" value="HisP_aminotrans"/>
</dbReference>
<dbReference type="InterPro" id="IPR004839">
    <property type="entry name" value="Aminotransferase_I/II_large"/>
</dbReference>
<keyword evidence="5 11" id="KW-0032">Aminotransferase</keyword>
<dbReference type="Gene3D" id="3.40.640.10">
    <property type="entry name" value="Type I PLP-dependent aspartate aminotransferase-like (Major domain)"/>
    <property type="match status" value="1"/>
</dbReference>
<dbReference type="OrthoDB" id="9813612at2"/>
<evidence type="ECO:0000256" key="5">
    <source>
        <dbReference type="ARBA" id="ARBA00022576"/>
    </source>
</evidence>
<accession>A0A3S2XT57</accession>
<evidence type="ECO:0000256" key="11">
    <source>
        <dbReference type="HAMAP-Rule" id="MF_01023"/>
    </source>
</evidence>
<dbReference type="NCBIfam" id="TIGR01141">
    <property type="entry name" value="hisC"/>
    <property type="match status" value="1"/>
</dbReference>
<sequence length="360" mass="38628">MNSPPESPTSPLAVLRDDVRALHAYAVQPAAGLVKLDVMENPFPLPAALQAELGQRLGAVALNRYPAERTEGLRTALARHARLPAGGALMLGNGSDELISLLTQAIAKPGACVMSPLPSFVMYAMSAQLLGVRFVGVPCRADDFQLDREAMLAAIAAEKPALLWLAYPNNPTGTLWDTATLDALVDAMAPHGLVVMDEAYQPFAANDSLHRLRQPHVLVMRTMSKFGLAGVRIGYLMGDAALVAEVEKLRPPFNVSVLNTEAALFALEHEAEYARQAAQIRAQRERLFTALQALPGVTPFPSQANMVLARFPDAAATFALLKAKGILVKNVSAMHPMLTNCLRLTVGTPDETSQLIQALT</sequence>
<dbReference type="HAMAP" id="MF_01023">
    <property type="entry name" value="HisC_aminotrans_2"/>
    <property type="match status" value="1"/>
</dbReference>
<evidence type="ECO:0000256" key="2">
    <source>
        <dbReference type="ARBA" id="ARBA00005011"/>
    </source>
</evidence>
<comment type="subunit">
    <text evidence="4 11">Homodimer.</text>
</comment>
<gene>
    <name evidence="11" type="primary">hisC</name>
    <name evidence="13" type="ORF">EOD73_09155</name>
</gene>